<dbReference type="AlphaFoldDB" id="A0AAE4F0E0"/>
<feature type="transmembrane region" description="Helical" evidence="1">
    <location>
        <begin position="126"/>
        <end position="146"/>
    </location>
</feature>
<reference evidence="2 3" key="1">
    <citation type="submission" date="2022-06" db="EMBL/GenBank/DDBJ databases">
        <title>Haloarcula sp. a new haloarchaeum isolate from saline soil.</title>
        <authorList>
            <person name="Strakova D."/>
            <person name="Galisteo C."/>
            <person name="Sanchez-Porro C."/>
            <person name="Ventosa A."/>
        </authorList>
    </citation>
    <scope>NUCLEOTIDE SEQUENCE [LARGE SCALE GENOMIC DNA]</scope>
    <source>
        <strain evidence="2 3">S1AR25-5A</strain>
    </source>
</reference>
<evidence type="ECO:0000313" key="3">
    <source>
        <dbReference type="Proteomes" id="UP001253439"/>
    </source>
</evidence>
<protein>
    <submittedName>
        <fullName evidence="2">Uncharacterized protein</fullName>
    </submittedName>
</protein>
<keyword evidence="1" id="KW-0812">Transmembrane</keyword>
<accession>A0AAE4F0E0</accession>
<keyword evidence="3" id="KW-1185">Reference proteome</keyword>
<evidence type="ECO:0000256" key="1">
    <source>
        <dbReference type="SAM" id="Phobius"/>
    </source>
</evidence>
<sequence>MSDTESTPPAQKVTKDEIIAAINQICEKRGQPVVRLGDIADVDSIDVGKQAIKKHLDELQEMGRVNFLEYGQAGVWWTPEGVDTDSEIDGVIDWDAVDADEIPLDILAEFPEFQEQTYWEGARDTWGTVSVGAFFLVFVTALVEIFRQNTPVQLGPNAQEFISIVAVGGFSVALLSLGLVFAMRAMQWLEVQGILEVPRQGYRTVKHSAVRAIQDRLPDLDS</sequence>
<proteinExistence type="predicted"/>
<dbReference type="EMBL" id="JAMQOM010000020">
    <property type="protein sequence ID" value="MDS0223630.1"/>
    <property type="molecule type" value="Genomic_DNA"/>
</dbReference>
<name>A0AAE4F0E0_9EURY</name>
<dbReference type="RefSeq" id="WP_310898157.1">
    <property type="nucleotide sequence ID" value="NZ_JAMQOM010000020.1"/>
</dbReference>
<evidence type="ECO:0000313" key="2">
    <source>
        <dbReference type="EMBL" id="MDS0223630.1"/>
    </source>
</evidence>
<keyword evidence="1" id="KW-0472">Membrane</keyword>
<comment type="caution">
    <text evidence="2">The sequence shown here is derived from an EMBL/GenBank/DDBJ whole genome shotgun (WGS) entry which is preliminary data.</text>
</comment>
<feature type="transmembrane region" description="Helical" evidence="1">
    <location>
        <begin position="161"/>
        <end position="182"/>
    </location>
</feature>
<keyword evidence="1" id="KW-1133">Transmembrane helix</keyword>
<dbReference type="Proteomes" id="UP001253439">
    <property type="component" value="Unassembled WGS sequence"/>
</dbReference>
<gene>
    <name evidence="2" type="ORF">NDI54_20010</name>
</gene>
<organism evidence="2 3">
    <name type="scientific">Haloarcula terrestris</name>
    <dbReference type="NCBI Taxonomy" id="2950533"/>
    <lineage>
        <taxon>Archaea</taxon>
        <taxon>Methanobacteriati</taxon>
        <taxon>Methanobacteriota</taxon>
        <taxon>Stenosarchaea group</taxon>
        <taxon>Halobacteria</taxon>
        <taxon>Halobacteriales</taxon>
        <taxon>Haloarculaceae</taxon>
        <taxon>Haloarcula</taxon>
    </lineage>
</organism>